<keyword evidence="4" id="KW-0479">Metal-binding</keyword>
<keyword evidence="11" id="KW-1185">Reference proteome</keyword>
<protein>
    <submittedName>
        <fullName evidence="10">M13 family metallopeptidase</fullName>
    </submittedName>
</protein>
<evidence type="ECO:0000256" key="3">
    <source>
        <dbReference type="ARBA" id="ARBA00022670"/>
    </source>
</evidence>
<dbReference type="Proteomes" id="UP001432062">
    <property type="component" value="Chromosome"/>
</dbReference>
<evidence type="ECO:0000256" key="1">
    <source>
        <dbReference type="ARBA" id="ARBA00001947"/>
    </source>
</evidence>
<evidence type="ECO:0000256" key="7">
    <source>
        <dbReference type="ARBA" id="ARBA00023049"/>
    </source>
</evidence>
<reference evidence="10" key="1">
    <citation type="submission" date="2022-10" db="EMBL/GenBank/DDBJ databases">
        <title>The complete genomes of actinobacterial strains from the NBC collection.</title>
        <authorList>
            <person name="Joergensen T.S."/>
            <person name="Alvarez Arevalo M."/>
            <person name="Sterndorff E.B."/>
            <person name="Faurdal D."/>
            <person name="Vuksanovic O."/>
            <person name="Mourched A.-S."/>
            <person name="Charusanti P."/>
            <person name="Shaw S."/>
            <person name="Blin K."/>
            <person name="Weber T."/>
        </authorList>
    </citation>
    <scope>NUCLEOTIDE SEQUENCE</scope>
    <source>
        <strain evidence="10">NBC_01482</strain>
    </source>
</reference>
<dbReference type="EMBL" id="CP109441">
    <property type="protein sequence ID" value="WUV50766.1"/>
    <property type="molecule type" value="Genomic_DNA"/>
</dbReference>
<feature type="domain" description="Peptidase M13 C-terminal" evidence="8">
    <location>
        <begin position="479"/>
        <end position="679"/>
    </location>
</feature>
<dbReference type="InterPro" id="IPR008753">
    <property type="entry name" value="Peptidase_M13_N"/>
</dbReference>
<gene>
    <name evidence="10" type="ORF">OG563_22745</name>
</gene>
<dbReference type="SUPFAM" id="SSF55486">
    <property type="entry name" value="Metalloproteases ('zincins'), catalytic domain"/>
    <property type="match status" value="1"/>
</dbReference>
<dbReference type="PANTHER" id="PTHR11733:SF167">
    <property type="entry name" value="FI17812P1-RELATED"/>
    <property type="match status" value="1"/>
</dbReference>
<dbReference type="InterPro" id="IPR042089">
    <property type="entry name" value="Peptidase_M13_dom_2"/>
</dbReference>
<dbReference type="PRINTS" id="PR00786">
    <property type="entry name" value="NEPRILYSIN"/>
</dbReference>
<accession>A0ABZ1Z9N7</accession>
<evidence type="ECO:0000256" key="5">
    <source>
        <dbReference type="ARBA" id="ARBA00022801"/>
    </source>
</evidence>
<dbReference type="InterPro" id="IPR018497">
    <property type="entry name" value="Peptidase_M13_C"/>
</dbReference>
<evidence type="ECO:0000259" key="8">
    <source>
        <dbReference type="Pfam" id="PF01431"/>
    </source>
</evidence>
<keyword evidence="7" id="KW-0482">Metalloprotease</keyword>
<dbReference type="PROSITE" id="PS51257">
    <property type="entry name" value="PROKAR_LIPOPROTEIN"/>
    <property type="match status" value="1"/>
</dbReference>
<evidence type="ECO:0000259" key="9">
    <source>
        <dbReference type="Pfam" id="PF05649"/>
    </source>
</evidence>
<sequence length="681" mass="75456">MSSSARSTRLGRRTFLIALGVIPATTALVSCTREQSIQLTGVDMRGEDPTIRPQDDLFRYVNGGWLRDYQLPPDKPSYTTFDEVGDRVEQQLREIIDGIHDPEAGTAEQQIRDLYDARVDLAEIERLGVTPLADLFAAIDGATTKPDLAKVMGGLPIGGLIGLSVEADQKNSAEYVTNISQSGIDPNMGEQYYRKPEYAEQRAAYQTYLQRVAAGAGLPDPAGTAQRVFELETKIAAGFWDDVRLRNPDAVYNPMSWAQLTALAPQFDWEPWLAGSTDRPRALFDRVVVGEPSFVTTAGKLWAEVDIAAWREYLRLAVVKQFASLLPKAIADAEFDFVGKVLQGSQERPELWKDGITTVNANLSQPLGKLYVDKHFPPAAKERALAMVADLISAYRADFTDSTWMSPPTRQAAIAKLDKIVTKIGYPDNWIDYSGLTITRGKLIESVRAAKRFETQRGFARLGTPVDKSEWRMPPQLVNAQYNPNANSISFPAAILQPPFFDSDATTAVNYGAIGAVIGHEIGHGFDDQGSRYDGDGNLRDWWTPEDRAAFETKTKQLIDQYNALVPAGLDPSKHVDGALTVGENLADLRGLGIAVAALGIADKRDGKSDPDNRTLFLSWARIWREKSTKQHMELRLAMDPHAPNEFRSNQVVRNIDEFYTAFAVEPSDKLYLAKDQRVSL</sequence>
<comment type="cofactor">
    <cofactor evidence="1">
        <name>Zn(2+)</name>
        <dbReference type="ChEBI" id="CHEBI:29105"/>
    </cofactor>
</comment>
<dbReference type="RefSeq" id="WP_329415568.1">
    <property type="nucleotide sequence ID" value="NZ_CP109441.1"/>
</dbReference>
<dbReference type="PROSITE" id="PS51885">
    <property type="entry name" value="NEPRILYSIN"/>
    <property type="match status" value="1"/>
</dbReference>
<evidence type="ECO:0000313" key="11">
    <source>
        <dbReference type="Proteomes" id="UP001432062"/>
    </source>
</evidence>
<dbReference type="Gene3D" id="3.40.390.10">
    <property type="entry name" value="Collagenase (Catalytic Domain)"/>
    <property type="match status" value="1"/>
</dbReference>
<proteinExistence type="inferred from homology"/>
<dbReference type="CDD" id="cd08662">
    <property type="entry name" value="M13"/>
    <property type="match status" value="1"/>
</dbReference>
<dbReference type="Pfam" id="PF05649">
    <property type="entry name" value="Peptidase_M13_N"/>
    <property type="match status" value="1"/>
</dbReference>
<evidence type="ECO:0000313" key="10">
    <source>
        <dbReference type="EMBL" id="WUV50766.1"/>
    </source>
</evidence>
<organism evidence="10 11">
    <name type="scientific">Nocardia vinacea</name>
    <dbReference type="NCBI Taxonomy" id="96468"/>
    <lineage>
        <taxon>Bacteria</taxon>
        <taxon>Bacillati</taxon>
        <taxon>Actinomycetota</taxon>
        <taxon>Actinomycetes</taxon>
        <taxon>Mycobacteriales</taxon>
        <taxon>Nocardiaceae</taxon>
        <taxon>Nocardia</taxon>
    </lineage>
</organism>
<dbReference type="InterPro" id="IPR000718">
    <property type="entry name" value="Peptidase_M13"/>
</dbReference>
<dbReference type="InterPro" id="IPR024079">
    <property type="entry name" value="MetalloPept_cat_dom_sf"/>
</dbReference>
<name>A0ABZ1Z9N7_9NOCA</name>
<keyword evidence="3" id="KW-0645">Protease</keyword>
<dbReference type="Gene3D" id="1.10.1380.10">
    <property type="entry name" value="Neutral endopeptidase , domain2"/>
    <property type="match status" value="1"/>
</dbReference>
<keyword evidence="5" id="KW-0378">Hydrolase</keyword>
<evidence type="ECO:0000256" key="2">
    <source>
        <dbReference type="ARBA" id="ARBA00007357"/>
    </source>
</evidence>
<evidence type="ECO:0000256" key="4">
    <source>
        <dbReference type="ARBA" id="ARBA00022723"/>
    </source>
</evidence>
<feature type="domain" description="Peptidase M13 N-terminal" evidence="9">
    <location>
        <begin position="53"/>
        <end position="427"/>
    </location>
</feature>
<comment type="similarity">
    <text evidence="2">Belongs to the peptidase M13 family.</text>
</comment>
<dbReference type="Pfam" id="PF01431">
    <property type="entry name" value="Peptidase_M13"/>
    <property type="match status" value="1"/>
</dbReference>
<keyword evidence="6" id="KW-0862">Zinc</keyword>
<dbReference type="PANTHER" id="PTHR11733">
    <property type="entry name" value="ZINC METALLOPROTEASE FAMILY M13 NEPRILYSIN-RELATED"/>
    <property type="match status" value="1"/>
</dbReference>
<evidence type="ECO:0000256" key="6">
    <source>
        <dbReference type="ARBA" id="ARBA00022833"/>
    </source>
</evidence>